<evidence type="ECO:0000313" key="3">
    <source>
        <dbReference type="Proteomes" id="UP001501196"/>
    </source>
</evidence>
<feature type="compositionally biased region" description="Low complexity" evidence="1">
    <location>
        <begin position="28"/>
        <end position="37"/>
    </location>
</feature>
<keyword evidence="3" id="KW-1185">Reference proteome</keyword>
<feature type="region of interest" description="Disordered" evidence="1">
    <location>
        <begin position="1"/>
        <end position="50"/>
    </location>
</feature>
<evidence type="ECO:0008006" key="4">
    <source>
        <dbReference type="Google" id="ProtNLM"/>
    </source>
</evidence>
<name>A0ABP5F9Y8_9MICO</name>
<proteinExistence type="predicted"/>
<evidence type="ECO:0000256" key="1">
    <source>
        <dbReference type="SAM" id="MobiDB-lite"/>
    </source>
</evidence>
<sequence length="50" mass="5137">MRDWKNPRLMAFGPGGGSDMDTGHEGSDAPGSDSGNDSDNDHGGGHSGRH</sequence>
<organism evidence="2 3">
    <name type="scientific">Agromyces tropicus</name>
    <dbReference type="NCBI Taxonomy" id="555371"/>
    <lineage>
        <taxon>Bacteria</taxon>
        <taxon>Bacillati</taxon>
        <taxon>Actinomycetota</taxon>
        <taxon>Actinomycetes</taxon>
        <taxon>Micrococcales</taxon>
        <taxon>Microbacteriaceae</taxon>
        <taxon>Agromyces</taxon>
    </lineage>
</organism>
<protein>
    <recommendedName>
        <fullName evidence="4">BatC protein</fullName>
    </recommendedName>
</protein>
<dbReference type="EMBL" id="BAAAPW010000001">
    <property type="protein sequence ID" value="GAA2021792.1"/>
    <property type="molecule type" value="Genomic_DNA"/>
</dbReference>
<accession>A0ABP5F9Y8</accession>
<gene>
    <name evidence="2" type="ORF">GCM10009819_00390</name>
</gene>
<comment type="caution">
    <text evidence="2">The sequence shown here is derived from an EMBL/GenBank/DDBJ whole genome shotgun (WGS) entry which is preliminary data.</text>
</comment>
<dbReference type="Proteomes" id="UP001501196">
    <property type="component" value="Unassembled WGS sequence"/>
</dbReference>
<evidence type="ECO:0000313" key="2">
    <source>
        <dbReference type="EMBL" id="GAA2021792.1"/>
    </source>
</evidence>
<reference evidence="3" key="1">
    <citation type="journal article" date="2019" name="Int. J. Syst. Evol. Microbiol.">
        <title>The Global Catalogue of Microorganisms (GCM) 10K type strain sequencing project: providing services to taxonomists for standard genome sequencing and annotation.</title>
        <authorList>
            <consortium name="The Broad Institute Genomics Platform"/>
            <consortium name="The Broad Institute Genome Sequencing Center for Infectious Disease"/>
            <person name="Wu L."/>
            <person name="Ma J."/>
        </authorList>
    </citation>
    <scope>NUCLEOTIDE SEQUENCE [LARGE SCALE GENOMIC DNA]</scope>
    <source>
        <strain evidence="3">JCM 15672</strain>
    </source>
</reference>